<dbReference type="InterPro" id="IPR036055">
    <property type="entry name" value="LDL_receptor-like_sf"/>
</dbReference>
<keyword evidence="10" id="KW-1185">Reference proteome</keyword>
<accession>A0A3R7N4K4</accession>
<evidence type="ECO:0000256" key="7">
    <source>
        <dbReference type="SAM" id="Phobius"/>
    </source>
</evidence>
<dbReference type="GO" id="GO:0005230">
    <property type="term" value="F:extracellular ligand-gated monoatomic ion channel activity"/>
    <property type="evidence" value="ECO:0007669"/>
    <property type="project" value="InterPro"/>
</dbReference>
<dbReference type="AlphaFoldDB" id="A0A3R7N4K4"/>
<sequence>MCRSGNCIDHRYRCNLRKDCSDGSDEDDCGVVGEGAAYRRHLPPPGSLGSAPLRLTPRITLMRITAVDTVNMAVTVDFQVQLRWTDSRLTFSHLENTMKVVTLSHEDSDKIWLPRYRFLNLRFGQVNLLQETIQVSTATSPQLPYYNAVKMDLVYPGATNPLTITQDYMGNFACAFSFLSFPFNIQTCSIDMLLQPTYEGFVEISVNNQDVAFTGLQELAFFSVESTRYSPESGGSRLSVEFELHCYGGGMVLALFIPSLFLLAASWASLFIRWEAFLERLIMAISTLLIFYLLRLTLMQSIPSSMIIKLIDIWFFFVIIILFINIHIHIFAKEEIKNDFSSQNKPLFVRPAGGAVVIVPDSAKSSPMKLLHLYRGIILPAVVIVFNIAFWSAIIILR</sequence>
<dbReference type="GO" id="GO:0016020">
    <property type="term" value="C:membrane"/>
    <property type="evidence" value="ECO:0007669"/>
    <property type="project" value="UniProtKB-SubCell"/>
</dbReference>
<keyword evidence="3 7" id="KW-1133">Transmembrane helix</keyword>
<evidence type="ECO:0000256" key="4">
    <source>
        <dbReference type="ARBA" id="ARBA00023136"/>
    </source>
</evidence>
<reference evidence="9 10" key="2">
    <citation type="submission" date="2019-01" db="EMBL/GenBank/DDBJ databases">
        <title>The decoding of complex shrimp genome reveals the adaptation for benthos swimmer, frequently molting mechanism and breeding impact on genome.</title>
        <authorList>
            <person name="Sun Y."/>
            <person name="Gao Y."/>
            <person name="Yu Y."/>
        </authorList>
    </citation>
    <scope>NUCLEOTIDE SEQUENCE [LARGE SCALE GENOMIC DNA]</scope>
    <source>
        <tissue evidence="9">Muscle</tissue>
    </source>
</reference>
<dbReference type="InterPro" id="IPR036734">
    <property type="entry name" value="Neur_chan_lig-bd_sf"/>
</dbReference>
<feature type="disulfide bond" evidence="6">
    <location>
        <begin position="14"/>
        <end position="29"/>
    </location>
</feature>
<dbReference type="PROSITE" id="PS50068">
    <property type="entry name" value="LDLRA_2"/>
    <property type="match status" value="1"/>
</dbReference>
<dbReference type="EMBL" id="QCYY01001567">
    <property type="protein sequence ID" value="ROT77099.1"/>
    <property type="molecule type" value="Genomic_DNA"/>
</dbReference>
<dbReference type="InterPro" id="IPR038050">
    <property type="entry name" value="Neuro_actylchol_rec"/>
</dbReference>
<evidence type="ECO:0000256" key="2">
    <source>
        <dbReference type="ARBA" id="ARBA00022692"/>
    </source>
</evidence>
<evidence type="ECO:0000256" key="1">
    <source>
        <dbReference type="ARBA" id="ARBA00004141"/>
    </source>
</evidence>
<dbReference type="Pfam" id="PF00057">
    <property type="entry name" value="Ldl_recept_a"/>
    <property type="match status" value="1"/>
</dbReference>
<dbReference type="InterPro" id="IPR036719">
    <property type="entry name" value="Neuro-gated_channel_TM_sf"/>
</dbReference>
<dbReference type="Proteomes" id="UP000283509">
    <property type="component" value="Unassembled WGS sequence"/>
</dbReference>
<keyword evidence="2 7" id="KW-0812">Transmembrane</keyword>
<gene>
    <name evidence="9" type="ORF">C7M84_004261</name>
</gene>
<protein>
    <submittedName>
        <fullName evidence="9">Putative gamma-aminobutyric acid receptor subunit beta-like</fullName>
    </submittedName>
</protein>
<comment type="caution">
    <text evidence="9">The sequence shown here is derived from an EMBL/GenBank/DDBJ whole genome shotgun (WGS) entry which is preliminary data.</text>
</comment>
<dbReference type="SMART" id="SM00192">
    <property type="entry name" value="LDLa"/>
    <property type="match status" value="1"/>
</dbReference>
<dbReference type="SUPFAM" id="SSF57424">
    <property type="entry name" value="LDL receptor-like module"/>
    <property type="match status" value="1"/>
</dbReference>
<comment type="caution">
    <text evidence="6">Lacks conserved residue(s) required for the propagation of feature annotation.</text>
</comment>
<evidence type="ECO:0000256" key="5">
    <source>
        <dbReference type="ARBA" id="ARBA00023157"/>
    </source>
</evidence>
<dbReference type="InterPro" id="IPR002172">
    <property type="entry name" value="LDrepeatLR_classA_rpt"/>
</dbReference>
<dbReference type="Gene3D" id="4.10.400.10">
    <property type="entry name" value="Low-density Lipoprotein Receptor"/>
    <property type="match status" value="1"/>
</dbReference>
<dbReference type="Gene3D" id="2.70.170.10">
    <property type="entry name" value="Neurotransmitter-gated ion-channel ligand-binding domain"/>
    <property type="match status" value="1"/>
</dbReference>
<feature type="transmembrane region" description="Helical" evidence="7">
    <location>
        <begin position="246"/>
        <end position="269"/>
    </location>
</feature>
<keyword evidence="5 6" id="KW-1015">Disulfide bond</keyword>
<dbReference type="SUPFAM" id="SSF63712">
    <property type="entry name" value="Nicotinic receptor ligand binding domain-like"/>
    <property type="match status" value="1"/>
</dbReference>
<name>A0A3R7N4K4_PENVA</name>
<feature type="transmembrane region" description="Helical" evidence="7">
    <location>
        <begin position="310"/>
        <end position="332"/>
    </location>
</feature>
<comment type="subcellular location">
    <subcellularLocation>
        <location evidence="1">Membrane</location>
        <topology evidence="1">Multi-pass membrane protein</topology>
    </subcellularLocation>
</comment>
<dbReference type="STRING" id="6689.A0A3R7N4K4"/>
<reference evidence="9 10" key="1">
    <citation type="submission" date="2018-04" db="EMBL/GenBank/DDBJ databases">
        <authorList>
            <person name="Zhang X."/>
            <person name="Yuan J."/>
            <person name="Li F."/>
            <person name="Xiang J."/>
        </authorList>
    </citation>
    <scope>NUCLEOTIDE SEQUENCE [LARGE SCALE GENOMIC DNA]</scope>
    <source>
        <tissue evidence="9">Muscle</tissue>
    </source>
</reference>
<evidence type="ECO:0000313" key="10">
    <source>
        <dbReference type="Proteomes" id="UP000283509"/>
    </source>
</evidence>
<dbReference type="InterPro" id="IPR023415">
    <property type="entry name" value="LDLR_class-A_CS"/>
</dbReference>
<evidence type="ECO:0000259" key="8">
    <source>
        <dbReference type="Pfam" id="PF02931"/>
    </source>
</evidence>
<evidence type="ECO:0000256" key="6">
    <source>
        <dbReference type="PROSITE-ProRule" id="PRU00124"/>
    </source>
</evidence>
<dbReference type="GO" id="GO:0004888">
    <property type="term" value="F:transmembrane signaling receptor activity"/>
    <property type="evidence" value="ECO:0007669"/>
    <property type="project" value="InterPro"/>
</dbReference>
<dbReference type="SUPFAM" id="SSF90112">
    <property type="entry name" value="Neurotransmitter-gated ion-channel transmembrane pore"/>
    <property type="match status" value="1"/>
</dbReference>
<dbReference type="PROSITE" id="PS01209">
    <property type="entry name" value="LDLRA_1"/>
    <property type="match status" value="1"/>
</dbReference>
<organism evidence="9 10">
    <name type="scientific">Penaeus vannamei</name>
    <name type="common">Whiteleg shrimp</name>
    <name type="synonym">Litopenaeus vannamei</name>
    <dbReference type="NCBI Taxonomy" id="6689"/>
    <lineage>
        <taxon>Eukaryota</taxon>
        <taxon>Metazoa</taxon>
        <taxon>Ecdysozoa</taxon>
        <taxon>Arthropoda</taxon>
        <taxon>Crustacea</taxon>
        <taxon>Multicrustacea</taxon>
        <taxon>Malacostraca</taxon>
        <taxon>Eumalacostraca</taxon>
        <taxon>Eucarida</taxon>
        <taxon>Decapoda</taxon>
        <taxon>Dendrobranchiata</taxon>
        <taxon>Penaeoidea</taxon>
        <taxon>Penaeidae</taxon>
        <taxon>Penaeus</taxon>
    </lineage>
</organism>
<proteinExistence type="predicted"/>
<feature type="disulfide bond" evidence="6">
    <location>
        <begin position="2"/>
        <end position="20"/>
    </location>
</feature>
<keyword evidence="9" id="KW-0675">Receptor</keyword>
<dbReference type="Gene3D" id="1.20.58.390">
    <property type="entry name" value="Neurotransmitter-gated ion-channel transmembrane domain"/>
    <property type="match status" value="1"/>
</dbReference>
<dbReference type="InterPro" id="IPR006202">
    <property type="entry name" value="Neur_chan_lig-bd"/>
</dbReference>
<dbReference type="CDD" id="cd00112">
    <property type="entry name" value="LDLa"/>
    <property type="match status" value="1"/>
</dbReference>
<dbReference type="InterPro" id="IPR006201">
    <property type="entry name" value="Neur_channel"/>
</dbReference>
<feature type="domain" description="Neurotransmitter-gated ion-channel ligand-binding" evidence="8">
    <location>
        <begin position="38"/>
        <end position="192"/>
    </location>
</feature>
<evidence type="ECO:0000313" key="9">
    <source>
        <dbReference type="EMBL" id="ROT77099.1"/>
    </source>
</evidence>
<dbReference type="OrthoDB" id="7357196at2759"/>
<dbReference type="Pfam" id="PF02931">
    <property type="entry name" value="Neur_chan_LBD"/>
    <property type="match status" value="1"/>
</dbReference>
<keyword evidence="4 7" id="KW-0472">Membrane</keyword>
<evidence type="ECO:0000256" key="3">
    <source>
        <dbReference type="ARBA" id="ARBA00022989"/>
    </source>
</evidence>
<feature type="transmembrane region" description="Helical" evidence="7">
    <location>
        <begin position="377"/>
        <end position="397"/>
    </location>
</feature>
<feature type="transmembrane region" description="Helical" evidence="7">
    <location>
        <begin position="281"/>
        <end position="298"/>
    </location>
</feature>
<dbReference type="PANTHER" id="PTHR18945">
    <property type="entry name" value="NEUROTRANSMITTER GATED ION CHANNEL"/>
    <property type="match status" value="1"/>
</dbReference>